<dbReference type="Proteomes" id="UP001174909">
    <property type="component" value="Unassembled WGS sequence"/>
</dbReference>
<name>A0AA35QU69_GEOBA</name>
<reference evidence="1" key="1">
    <citation type="submission" date="2023-03" db="EMBL/GenBank/DDBJ databases">
        <authorList>
            <person name="Steffen K."/>
            <person name="Cardenas P."/>
        </authorList>
    </citation>
    <scope>NUCLEOTIDE SEQUENCE</scope>
</reference>
<evidence type="ECO:0000313" key="2">
    <source>
        <dbReference type="Proteomes" id="UP001174909"/>
    </source>
</evidence>
<proteinExistence type="predicted"/>
<organism evidence="1 2">
    <name type="scientific">Geodia barretti</name>
    <name type="common">Barrett's horny sponge</name>
    <dbReference type="NCBI Taxonomy" id="519541"/>
    <lineage>
        <taxon>Eukaryota</taxon>
        <taxon>Metazoa</taxon>
        <taxon>Porifera</taxon>
        <taxon>Demospongiae</taxon>
        <taxon>Heteroscleromorpha</taxon>
        <taxon>Tetractinellida</taxon>
        <taxon>Astrophorina</taxon>
        <taxon>Geodiidae</taxon>
        <taxon>Geodia</taxon>
    </lineage>
</organism>
<evidence type="ECO:0000313" key="1">
    <source>
        <dbReference type="EMBL" id="CAI7991194.1"/>
    </source>
</evidence>
<dbReference type="AlphaFoldDB" id="A0AA35QU69"/>
<protein>
    <submittedName>
        <fullName evidence="1">Uncharacterized protein</fullName>
    </submittedName>
</protein>
<keyword evidence="2" id="KW-1185">Reference proteome</keyword>
<accession>A0AA35QU69</accession>
<gene>
    <name evidence="1" type="ORF">GBAR_LOCUS649</name>
</gene>
<dbReference type="EMBL" id="CASHTH010000108">
    <property type="protein sequence ID" value="CAI7991194.1"/>
    <property type="molecule type" value="Genomic_DNA"/>
</dbReference>
<sequence length="45" mass="5067">MGLAPSANIIPTKSTRRCLSRCTVRPSTSWARASPTRWPLSLRWP</sequence>
<comment type="caution">
    <text evidence="1">The sequence shown here is derived from an EMBL/GenBank/DDBJ whole genome shotgun (WGS) entry which is preliminary data.</text>
</comment>